<sequence length="378" mass="42215">MRKYPLPETLCSDSGHPYLCRVLGPICLSSPPPEEVPLVPLAQVEVENKKQEINIEQCGKLVQNSITMPQTTCHDMDIPYWQQAHPQLNVQVQSLEIEIEDDRYVGMPFVLVSGGKWIKNDGLDFYVKFDTGYKQAQKDASDGQGTPKTLLDKIANMESEAQKSFMHRSIWFIVIEVVSVSNNHLHQSEELKSTRHYLEGSWVASDLRDSSVSGCRESSSYGDRSASEDLPHEALGHQRGSGQVQVLVLDEIRVDVASQRASKGRIAGKKTEDANRYLTVSSWIHIPRLLESDSSWDFLEIALLVCLCAVHNHGFEMLFSFSAIVQHAPCLPFGFSILKAGLNKSVLLSVYASSTIRDSHTDGSYGMTLFEVSRTILE</sequence>
<dbReference type="Proteomes" id="UP000306102">
    <property type="component" value="Unassembled WGS sequence"/>
</dbReference>
<dbReference type="GO" id="GO:0046872">
    <property type="term" value="F:metal ion binding"/>
    <property type="evidence" value="ECO:0007669"/>
    <property type="project" value="UniProtKB-KW"/>
</dbReference>
<dbReference type="Pfam" id="PF23166">
    <property type="entry name" value="Ig_N_CWD1"/>
    <property type="match status" value="1"/>
</dbReference>
<feature type="domain" description="Alpha-glucan water dikinase-like N-terminal Ig-like" evidence="3">
    <location>
        <begin position="92"/>
        <end position="129"/>
    </location>
</feature>
<evidence type="ECO:0000313" key="6">
    <source>
        <dbReference type="Proteomes" id="UP000306102"/>
    </source>
</evidence>
<dbReference type="PANTHER" id="PTHR46999">
    <property type="entry name" value="ALPHA-GLUCAN WATER DIKINASE 1, CHLOROPLASTIC-RELATED"/>
    <property type="match status" value="1"/>
</dbReference>
<evidence type="ECO:0000313" key="5">
    <source>
        <dbReference type="EMBL" id="THF94245.1"/>
    </source>
</evidence>
<proteinExistence type="predicted"/>
<keyword evidence="1" id="KW-0479">Metal-binding</keyword>
<dbReference type="InterPro" id="IPR056301">
    <property type="entry name" value="GWD-like_N_Ig"/>
</dbReference>
<accession>A0A4S4CZS2</accession>
<name>A0A4S4CZS2_CAMSN</name>
<dbReference type="STRING" id="542762.A0A4S4CZS2"/>
<organism evidence="5 6">
    <name type="scientific">Camellia sinensis var. sinensis</name>
    <name type="common">China tea</name>
    <dbReference type="NCBI Taxonomy" id="542762"/>
    <lineage>
        <taxon>Eukaryota</taxon>
        <taxon>Viridiplantae</taxon>
        <taxon>Streptophyta</taxon>
        <taxon>Embryophyta</taxon>
        <taxon>Tracheophyta</taxon>
        <taxon>Spermatophyta</taxon>
        <taxon>Magnoliopsida</taxon>
        <taxon>eudicotyledons</taxon>
        <taxon>Gunneridae</taxon>
        <taxon>Pentapetalae</taxon>
        <taxon>asterids</taxon>
        <taxon>Ericales</taxon>
        <taxon>Theaceae</taxon>
        <taxon>Camellia</taxon>
    </lineage>
</organism>
<dbReference type="AlphaFoldDB" id="A0A4S4CZS2"/>
<evidence type="ECO:0000259" key="3">
    <source>
        <dbReference type="Pfam" id="PF23166"/>
    </source>
</evidence>
<gene>
    <name evidence="5" type="ORF">TEA_004472</name>
</gene>
<dbReference type="EMBL" id="SDRB02013741">
    <property type="protein sequence ID" value="THF94245.1"/>
    <property type="molecule type" value="Genomic_DNA"/>
</dbReference>
<keyword evidence="6" id="KW-1185">Reference proteome</keyword>
<evidence type="ECO:0000256" key="2">
    <source>
        <dbReference type="ARBA" id="ARBA00023277"/>
    </source>
</evidence>
<protein>
    <submittedName>
        <fullName evidence="5">Uncharacterized protein</fullName>
    </submittedName>
</protein>
<evidence type="ECO:0000259" key="4">
    <source>
        <dbReference type="Pfam" id="PF25288"/>
    </source>
</evidence>
<dbReference type="Pfam" id="PF25288">
    <property type="entry name" value="PIEZO"/>
    <property type="match status" value="1"/>
</dbReference>
<dbReference type="InterPro" id="IPR057611">
    <property type="entry name" value="PIEZO_dom"/>
</dbReference>
<dbReference type="PANTHER" id="PTHR46999:SF1">
    <property type="entry name" value="ALPHA-GLUCAN WATER DIKINASE 1, CHLOROPLASTIC"/>
    <property type="match status" value="1"/>
</dbReference>
<comment type="caution">
    <text evidence="5">The sequence shown here is derived from an EMBL/GenBank/DDBJ whole genome shotgun (WGS) entry which is preliminary data.</text>
</comment>
<reference evidence="5 6" key="1">
    <citation type="journal article" date="2018" name="Proc. Natl. Acad. Sci. U.S.A.">
        <title>Draft genome sequence of Camellia sinensis var. sinensis provides insights into the evolution of the tea genome and tea quality.</title>
        <authorList>
            <person name="Wei C."/>
            <person name="Yang H."/>
            <person name="Wang S."/>
            <person name="Zhao J."/>
            <person name="Liu C."/>
            <person name="Gao L."/>
            <person name="Xia E."/>
            <person name="Lu Y."/>
            <person name="Tai Y."/>
            <person name="She G."/>
            <person name="Sun J."/>
            <person name="Cao H."/>
            <person name="Tong W."/>
            <person name="Gao Q."/>
            <person name="Li Y."/>
            <person name="Deng W."/>
            <person name="Jiang X."/>
            <person name="Wang W."/>
            <person name="Chen Q."/>
            <person name="Zhang S."/>
            <person name="Li H."/>
            <person name="Wu J."/>
            <person name="Wang P."/>
            <person name="Li P."/>
            <person name="Shi C."/>
            <person name="Zheng F."/>
            <person name="Jian J."/>
            <person name="Huang B."/>
            <person name="Shan D."/>
            <person name="Shi M."/>
            <person name="Fang C."/>
            <person name="Yue Y."/>
            <person name="Li F."/>
            <person name="Li D."/>
            <person name="Wei S."/>
            <person name="Han B."/>
            <person name="Jiang C."/>
            <person name="Yin Y."/>
            <person name="Xia T."/>
            <person name="Zhang Z."/>
            <person name="Bennetzen J.L."/>
            <person name="Zhao S."/>
            <person name="Wan X."/>
        </authorList>
    </citation>
    <scope>NUCLEOTIDE SEQUENCE [LARGE SCALE GENOMIC DNA]</scope>
    <source>
        <strain evidence="6">cv. Shuchazao</strain>
        <tissue evidence="5">Leaf</tissue>
    </source>
</reference>
<feature type="domain" description="Piezo-type mechanosensitive ion channel homolog" evidence="4">
    <location>
        <begin position="288"/>
        <end position="324"/>
    </location>
</feature>
<evidence type="ECO:0000256" key="1">
    <source>
        <dbReference type="ARBA" id="ARBA00022723"/>
    </source>
</evidence>
<keyword evidence="2" id="KW-0119">Carbohydrate metabolism</keyword>